<dbReference type="AlphaFoldDB" id="A0A8J6XPK5"/>
<protein>
    <submittedName>
        <fullName evidence="1">Uncharacterized protein</fullName>
    </submittedName>
</protein>
<keyword evidence="2" id="KW-1185">Reference proteome</keyword>
<comment type="caution">
    <text evidence="1">The sequence shown here is derived from an EMBL/GenBank/DDBJ whole genome shotgun (WGS) entry which is preliminary data.</text>
</comment>
<name>A0A8J6XPK5_9CYAN</name>
<evidence type="ECO:0000313" key="1">
    <source>
        <dbReference type="EMBL" id="MBD2771133.1"/>
    </source>
</evidence>
<organism evidence="1 2">
    <name type="scientific">Iningainema tapete BLCC-T55</name>
    <dbReference type="NCBI Taxonomy" id="2748662"/>
    <lineage>
        <taxon>Bacteria</taxon>
        <taxon>Bacillati</taxon>
        <taxon>Cyanobacteriota</taxon>
        <taxon>Cyanophyceae</taxon>
        <taxon>Nostocales</taxon>
        <taxon>Scytonemataceae</taxon>
        <taxon>Iningainema tapete</taxon>
    </lineage>
</organism>
<gene>
    <name evidence="1" type="ORF">ICL16_03095</name>
</gene>
<dbReference type="RefSeq" id="WP_190825426.1">
    <property type="nucleotide sequence ID" value="NZ_CAWPPI010000013.1"/>
</dbReference>
<evidence type="ECO:0000313" key="2">
    <source>
        <dbReference type="Proteomes" id="UP000629098"/>
    </source>
</evidence>
<sequence>MWTKVGGEFMGQYLLTIEGQIEGRITQFPGNDLIFGVCGRESNHKSRHDFATVDEAKSWIEGELRTFYQQALAQLLRVT</sequence>
<accession>A0A8J6XPK5</accession>
<dbReference type="EMBL" id="JACXAE010000013">
    <property type="protein sequence ID" value="MBD2771133.1"/>
    <property type="molecule type" value="Genomic_DNA"/>
</dbReference>
<proteinExistence type="predicted"/>
<reference evidence="1" key="1">
    <citation type="submission" date="2020-09" db="EMBL/GenBank/DDBJ databases">
        <title>Iningainema tapete sp. nov. (Scytonemataceae, Cyanobacteria) from greenhouses in central Florida (USA) produces two types of nodularin with biosynthetic potential for microcystin-LR and anabaenopeptins.</title>
        <authorList>
            <person name="Berthold D.E."/>
            <person name="Lefler F.W."/>
            <person name="Huang I.-S."/>
            <person name="Abdulla H."/>
            <person name="Zimba P.V."/>
            <person name="Laughinghouse H.D. IV."/>
        </authorList>
    </citation>
    <scope>NUCLEOTIDE SEQUENCE</scope>
    <source>
        <strain evidence="1">BLCCT55</strain>
    </source>
</reference>
<dbReference type="Proteomes" id="UP000629098">
    <property type="component" value="Unassembled WGS sequence"/>
</dbReference>